<dbReference type="Gene3D" id="3.30.2040.10">
    <property type="entry name" value="PSTPO5379-like domain"/>
    <property type="match status" value="1"/>
</dbReference>
<dbReference type="RefSeq" id="WP_342628725.1">
    <property type="nucleotide sequence ID" value="NZ_CP152276.1"/>
</dbReference>
<comment type="similarity">
    <text evidence="1 3">Belongs to the D-glutamate cyclase family.</text>
</comment>
<sequence length="288" mass="30885">MHDYEGMQAMAQSGPVTLPYFDASPAEVRRLCRTGQVTDVTAGMATGYIQANIVMLPAALADAFHEFCLKNPKSCPLVGMSRPGESGIPALGADLDLRTDLPRYRIWRNGVLTAEVSDLGDYWQDDLVTFALGCSFSFENVLTACGIPMRHLQTGKGVSMYRTNIACTPVGPFSGPVVVSMRPFRSQDIIKAVEISSAIPLAHGAPVHIGFPAEIGIADVNVPDYGDVTPVAENELPVFWACGVTPQAVLAASMPEFAITHAPGAMLVTDMPIAHYQELVERHRGGVI</sequence>
<dbReference type="PANTHER" id="PTHR32022:SF10">
    <property type="entry name" value="D-GLUTAMATE CYCLASE, MITOCHONDRIAL"/>
    <property type="match status" value="1"/>
</dbReference>
<gene>
    <name evidence="4" type="ORF">AAC691_01635</name>
</gene>
<evidence type="ECO:0000313" key="5">
    <source>
        <dbReference type="Proteomes" id="UP001449795"/>
    </source>
</evidence>
<dbReference type="SUPFAM" id="SSF160920">
    <property type="entry name" value="PSTPO5379-like"/>
    <property type="match status" value="1"/>
</dbReference>
<proteinExistence type="inferred from homology"/>
<dbReference type="InterPro" id="IPR009906">
    <property type="entry name" value="D-Glu_cyclase"/>
</dbReference>
<dbReference type="EMBL" id="CP152276">
    <property type="protein sequence ID" value="XAE43198.1"/>
    <property type="molecule type" value="Genomic_DNA"/>
</dbReference>
<evidence type="ECO:0000313" key="4">
    <source>
        <dbReference type="EMBL" id="XAE43198.1"/>
    </source>
</evidence>
<accession>A0ABZ3D6B9</accession>
<protein>
    <recommendedName>
        <fullName evidence="3">Putative hydro-lyase AAC691_01635</fullName>
        <ecNumber evidence="3">4.2.1.-</ecNumber>
    </recommendedName>
</protein>
<dbReference type="PIRSF" id="PIRSF029755">
    <property type="entry name" value="UCP029755"/>
    <property type="match status" value="1"/>
</dbReference>
<dbReference type="Proteomes" id="UP001449795">
    <property type="component" value="Chromosome"/>
</dbReference>
<keyword evidence="5" id="KW-1185">Reference proteome</keyword>
<evidence type="ECO:0000256" key="3">
    <source>
        <dbReference type="HAMAP-Rule" id="MF_01830"/>
    </source>
</evidence>
<organism evidence="4 5">
    <name type="scientific">Nguyenibacter vanlangensis</name>
    <dbReference type="NCBI Taxonomy" id="1216886"/>
    <lineage>
        <taxon>Bacteria</taxon>
        <taxon>Pseudomonadati</taxon>
        <taxon>Pseudomonadota</taxon>
        <taxon>Alphaproteobacteria</taxon>
        <taxon>Acetobacterales</taxon>
        <taxon>Acetobacteraceae</taxon>
        <taxon>Nguyenibacter</taxon>
    </lineage>
</organism>
<evidence type="ECO:0000256" key="1">
    <source>
        <dbReference type="ARBA" id="ARBA00007896"/>
    </source>
</evidence>
<dbReference type="InterPro" id="IPR016938">
    <property type="entry name" value="UPF0317"/>
</dbReference>
<evidence type="ECO:0000256" key="2">
    <source>
        <dbReference type="ARBA" id="ARBA00023239"/>
    </source>
</evidence>
<reference evidence="4 5" key="1">
    <citation type="submission" date="2024-04" db="EMBL/GenBank/DDBJ databases">
        <title>Complete genome sequence of Nguyenibacter vanlangesis HBCM-1154, a strain capable of nitrogen fixation, IAA production, and phosphorus solubilization isolated from sugarcane soil.</title>
        <authorList>
            <person name="MY HANH P."/>
        </authorList>
    </citation>
    <scope>NUCLEOTIDE SEQUENCE [LARGE SCALE GENOMIC DNA]</scope>
    <source>
        <strain evidence="4 5">HBCM 1154</strain>
    </source>
</reference>
<dbReference type="Gene3D" id="3.40.1640.10">
    <property type="entry name" value="PSTPO5379-like"/>
    <property type="match status" value="1"/>
</dbReference>
<dbReference type="Pfam" id="PF07286">
    <property type="entry name" value="D-Glu_cyclase"/>
    <property type="match status" value="1"/>
</dbReference>
<dbReference type="EC" id="4.2.1.-" evidence="3"/>
<keyword evidence="2 3" id="KW-0456">Lyase</keyword>
<name>A0ABZ3D6B9_9PROT</name>
<dbReference type="InterPro" id="IPR038021">
    <property type="entry name" value="Putative_hydro-lyase"/>
</dbReference>
<dbReference type="NCBIfam" id="NF003969">
    <property type="entry name" value="PRK05463.1"/>
    <property type="match status" value="1"/>
</dbReference>
<dbReference type="PANTHER" id="PTHR32022">
    <property type="entry name" value="D-GLUTAMATE CYCLASE, MITOCHONDRIAL"/>
    <property type="match status" value="1"/>
</dbReference>
<dbReference type="HAMAP" id="MF_01830">
    <property type="entry name" value="Hydro_lyase"/>
    <property type="match status" value="1"/>
</dbReference>